<accession>A0A1N6N1U3</accession>
<evidence type="ECO:0000313" key="4">
    <source>
        <dbReference type="Proteomes" id="UP000224871"/>
    </source>
</evidence>
<evidence type="ECO:0000313" key="1">
    <source>
        <dbReference type="EMBL" id="PHM37148.1"/>
    </source>
</evidence>
<reference evidence="2" key="2">
    <citation type="submission" date="2016-12" db="EMBL/GenBank/DDBJ databases">
        <authorList>
            <person name="Song W.-J."/>
            <person name="Kurnit D.M."/>
        </authorList>
    </citation>
    <scope>NUCLEOTIDE SEQUENCE [LARGE SCALE GENOMIC DNA]</scope>
    <source>
        <strain evidence="2">HGB1681</strain>
    </source>
</reference>
<keyword evidence="4" id="KW-1185">Reference proteome</keyword>
<dbReference type="RefSeq" id="WP_086954349.1">
    <property type="nucleotide sequence ID" value="NZ_CAWNQC010000292.1"/>
</dbReference>
<dbReference type="Proteomes" id="UP000224871">
    <property type="component" value="Unassembled WGS sequence"/>
</dbReference>
<dbReference type="EMBL" id="FTLG01000237">
    <property type="protein sequence ID" value="SIP75071.1"/>
    <property type="molecule type" value="Genomic_DNA"/>
</dbReference>
<evidence type="ECO:0000313" key="3">
    <source>
        <dbReference type="Proteomes" id="UP000196435"/>
    </source>
</evidence>
<dbReference type="Proteomes" id="UP000196435">
    <property type="component" value="Unassembled WGS sequence"/>
</dbReference>
<gene>
    <name evidence="1" type="ORF">Xinn_01115</name>
    <name evidence="2" type="ORF">XIS1_900106</name>
</gene>
<dbReference type="OrthoDB" id="9156943at2"/>
<evidence type="ECO:0000313" key="2">
    <source>
        <dbReference type="EMBL" id="SIP75071.1"/>
    </source>
</evidence>
<reference evidence="3" key="1">
    <citation type="submission" date="2016-12" db="EMBL/GenBank/DDBJ databases">
        <authorList>
            <person name="Gaudriault S."/>
        </authorList>
    </citation>
    <scope>NUCLEOTIDE SEQUENCE [LARGE SCALE GENOMIC DNA]</scope>
    <source>
        <strain evidence="3">HGB1681 (deposited as PTA-6826 in the American Type Culture Collection)</strain>
    </source>
</reference>
<protein>
    <submittedName>
        <fullName evidence="2">Uncharacterized protein</fullName>
    </submittedName>
</protein>
<proteinExistence type="predicted"/>
<organism evidence="2 3">
    <name type="scientific">Xenorhabdus innexi</name>
    <dbReference type="NCBI Taxonomy" id="290109"/>
    <lineage>
        <taxon>Bacteria</taxon>
        <taxon>Pseudomonadati</taxon>
        <taxon>Pseudomonadota</taxon>
        <taxon>Gammaproteobacteria</taxon>
        <taxon>Enterobacterales</taxon>
        <taxon>Morganellaceae</taxon>
        <taxon>Xenorhabdus</taxon>
    </lineage>
</organism>
<dbReference type="AlphaFoldDB" id="A0A1N6N1U3"/>
<reference evidence="1 4" key="3">
    <citation type="journal article" date="2017" name="Nat. Microbiol.">
        <title>Natural product diversity associated with the nematode symbionts Photorhabdus and Xenorhabdus.</title>
        <authorList>
            <person name="Tobias N.J."/>
            <person name="Wolff H."/>
            <person name="Djahanschiri B."/>
            <person name="Grundmann F."/>
            <person name="Kronenwerth M."/>
            <person name="Shi Y.M."/>
            <person name="Simonyi S."/>
            <person name="Grun P."/>
            <person name="Shapiro-Ilan D."/>
            <person name="Pidot S.J."/>
            <person name="Stinear T.P."/>
            <person name="Ebersberger I."/>
            <person name="Bode H.B."/>
        </authorList>
    </citation>
    <scope>NUCLEOTIDE SEQUENCE [LARGE SCALE GENOMIC DNA]</scope>
    <source>
        <strain evidence="1 4">DSM 16336</strain>
    </source>
</reference>
<name>A0A1N6N1U3_9GAMM</name>
<dbReference type="EMBL" id="NIBU01000009">
    <property type="protein sequence ID" value="PHM37148.1"/>
    <property type="molecule type" value="Genomic_DNA"/>
</dbReference>
<sequence>MNKPMYSSPQQAIKHIVLERYYGKNISISAIDDMYDEVENSDVIFDLLDQIRGGTIETNIDAPLSRHYETKSVASKTPDGAWVGWTYWYGGGKHSDPEEIDWIEDAYFLKVTKEEEVLTVIRTFEKVEE</sequence>